<evidence type="ECO:0000256" key="3">
    <source>
        <dbReference type="ARBA" id="ARBA00022475"/>
    </source>
</evidence>
<evidence type="ECO:0000313" key="11">
    <source>
        <dbReference type="EMBL" id="BAE86533.1"/>
    </source>
</evidence>
<dbReference type="eggNOG" id="COG3090">
    <property type="taxonomic scope" value="Bacteria"/>
</dbReference>
<dbReference type="HOGENOM" id="CLU_019824_4_1_9"/>
<dbReference type="Pfam" id="PF04290">
    <property type="entry name" value="DctQ"/>
    <property type="match status" value="1"/>
</dbReference>
<feature type="transmembrane region" description="Helical" evidence="8">
    <location>
        <begin position="70"/>
        <end position="88"/>
    </location>
</feature>
<dbReference type="KEGG" id="dsy:DSY4744"/>
<evidence type="ECO:0000259" key="10">
    <source>
        <dbReference type="Pfam" id="PF06808"/>
    </source>
</evidence>
<feature type="transmembrane region" description="Helical" evidence="8">
    <location>
        <begin position="109"/>
        <end position="131"/>
    </location>
</feature>
<accession>Q24N59</accession>
<feature type="transmembrane region" description="Helical" evidence="8">
    <location>
        <begin position="601"/>
        <end position="625"/>
    </location>
</feature>
<evidence type="ECO:0000259" key="9">
    <source>
        <dbReference type="Pfam" id="PF04290"/>
    </source>
</evidence>
<keyword evidence="5 8" id="KW-0812">Transmembrane</keyword>
<feature type="transmembrane region" description="Helical" evidence="8">
    <location>
        <begin position="32"/>
        <end position="50"/>
    </location>
</feature>
<dbReference type="InterPro" id="IPR010656">
    <property type="entry name" value="DctM"/>
</dbReference>
<evidence type="ECO:0000256" key="2">
    <source>
        <dbReference type="ARBA" id="ARBA00022448"/>
    </source>
</evidence>
<dbReference type="PANTHER" id="PTHR33362">
    <property type="entry name" value="SIALIC ACID TRAP TRANSPORTER PERMEASE PROTEIN SIAT-RELATED"/>
    <property type="match status" value="1"/>
</dbReference>
<dbReference type="AlphaFoldDB" id="Q24N59"/>
<feature type="transmembrane region" description="Helical" evidence="8">
    <location>
        <begin position="151"/>
        <end position="169"/>
    </location>
</feature>
<sequence>MEDCIIMIKEEAQQRKTFSGLLRVLDQRFEEVAIVAGFLFFTILITLQVINRYVLTFADIANINVWSEELARYVFIWVSYIGAALVIKKRANINVDAVTRILPVSFSKVLNLVSSLLTFVLFYILIKGGIATITMQVTNHQVTPAMGIPMYIPYLAVPLGISLMFFRTLQNIIADIKEMSFQSIVLGIAITIILFLPILLVDNINATLLLFAYFILLIIMGVPIAFSLGIATLVTTINSQAIPLDYFSQAAFNGIDSFPIMAIPFFVAAGVIMGSGGLLRRLLNLGNELVGFFPGGLALVTVITCMFFAAISGSGPATVAAVGTMMIPEMKRQGYSVAFSAAIVAAAGSIGVIIPPSNPFVIYGVVGQESVGKLFIAGIIPGVLIGIILMILAYSTSKKNGWKGNKDRIDIIAVLRAAWDAKLALVVPVIILGGIYGGYMTPTEAAAISVTYGLIIGLFVYRDLKFKDMYNCLVESGSTTAVIIILMAMATIFGRFITIERVAETVAAFVLGISTNKVIVLLLINIFLLFVGMVMEALAAIIILTPILLPMVSQLGVDPIQFGVIMVVNLAIGFITPPVGVNLFVASGISKVRIEEITRPAIPLILGMIVILLLVTYIPEISLWLPSLMR</sequence>
<feature type="domain" description="Tripartite ATP-independent periplasmic transporters DctQ component" evidence="9">
    <location>
        <begin position="42"/>
        <end position="177"/>
    </location>
</feature>
<evidence type="ECO:0000313" key="12">
    <source>
        <dbReference type="Proteomes" id="UP000001946"/>
    </source>
</evidence>
<feature type="transmembrane region" description="Helical" evidence="8">
    <location>
        <begin position="334"/>
        <end position="354"/>
    </location>
</feature>
<feature type="transmembrane region" description="Helical" evidence="8">
    <location>
        <begin position="258"/>
        <end position="279"/>
    </location>
</feature>
<feature type="transmembrane region" description="Helical" evidence="8">
    <location>
        <begin position="506"/>
        <end position="530"/>
    </location>
</feature>
<gene>
    <name evidence="11" type="ordered locus">DSY4744</name>
</gene>
<keyword evidence="2" id="KW-0813">Transport</keyword>
<dbReference type="PANTHER" id="PTHR33362:SF3">
    <property type="entry name" value="SIALIC ACID TRAP TRANSPORTER PERMEASE PROTEIN SIAT"/>
    <property type="match status" value="1"/>
</dbReference>
<keyword evidence="4" id="KW-0997">Cell inner membrane</keyword>
<protein>
    <submittedName>
        <fullName evidence="11">Uncharacterized protein</fullName>
    </submittedName>
</protein>
<organism evidence="11 12">
    <name type="scientific">Desulfitobacterium hafniense (strain Y51)</name>
    <dbReference type="NCBI Taxonomy" id="138119"/>
    <lineage>
        <taxon>Bacteria</taxon>
        <taxon>Bacillati</taxon>
        <taxon>Bacillota</taxon>
        <taxon>Clostridia</taxon>
        <taxon>Eubacteriales</taxon>
        <taxon>Desulfitobacteriaceae</taxon>
        <taxon>Desulfitobacterium</taxon>
    </lineage>
</organism>
<evidence type="ECO:0000256" key="1">
    <source>
        <dbReference type="ARBA" id="ARBA00004429"/>
    </source>
</evidence>
<feature type="transmembrane region" description="Helical" evidence="8">
    <location>
        <begin position="445"/>
        <end position="461"/>
    </location>
</feature>
<reference evidence="11 12" key="1">
    <citation type="journal article" date="2006" name="J. Bacteriol.">
        <title>Complete genome sequence of the dehalorespiring bacterium Desulfitobacterium hafniense Y51 and comparison with Dehalococcoides ethenogenes 195.</title>
        <authorList>
            <person name="Nonaka H."/>
            <person name="Keresztes G."/>
            <person name="Shinoda Y."/>
            <person name="Ikenaga Y."/>
            <person name="Abe M."/>
            <person name="Naito K."/>
            <person name="Inatomi K."/>
            <person name="Furukawa K."/>
            <person name="Inui M."/>
            <person name="Yukawa H."/>
        </authorList>
    </citation>
    <scope>NUCLEOTIDE SEQUENCE [LARGE SCALE GENOMIC DNA]</scope>
    <source>
        <strain evidence="11 12">Y51</strain>
    </source>
</reference>
<feature type="transmembrane region" description="Helical" evidence="8">
    <location>
        <begin position="537"/>
        <end position="557"/>
    </location>
</feature>
<feature type="transmembrane region" description="Helical" evidence="8">
    <location>
        <begin position="181"/>
        <end position="200"/>
    </location>
</feature>
<dbReference type="GO" id="GO:0005886">
    <property type="term" value="C:plasma membrane"/>
    <property type="evidence" value="ECO:0007669"/>
    <property type="project" value="UniProtKB-SubCell"/>
</dbReference>
<feature type="domain" description="TRAP C4-dicarboxylate transport system permease DctM subunit" evidence="10">
    <location>
        <begin position="211"/>
        <end position="621"/>
    </location>
</feature>
<evidence type="ECO:0000256" key="8">
    <source>
        <dbReference type="SAM" id="Phobius"/>
    </source>
</evidence>
<dbReference type="GO" id="GO:0022857">
    <property type="term" value="F:transmembrane transporter activity"/>
    <property type="evidence" value="ECO:0007669"/>
    <property type="project" value="TreeGrafter"/>
</dbReference>
<evidence type="ECO:0000256" key="7">
    <source>
        <dbReference type="ARBA" id="ARBA00023136"/>
    </source>
</evidence>
<feature type="transmembrane region" description="Helical" evidence="8">
    <location>
        <begin position="563"/>
        <end position="589"/>
    </location>
</feature>
<evidence type="ECO:0000256" key="6">
    <source>
        <dbReference type="ARBA" id="ARBA00022989"/>
    </source>
</evidence>
<feature type="transmembrane region" description="Helical" evidence="8">
    <location>
        <begin position="417"/>
        <end position="439"/>
    </location>
</feature>
<proteinExistence type="predicted"/>
<dbReference type="Pfam" id="PF06808">
    <property type="entry name" value="DctM"/>
    <property type="match status" value="1"/>
</dbReference>
<feature type="transmembrane region" description="Helical" evidence="8">
    <location>
        <begin position="374"/>
        <end position="396"/>
    </location>
</feature>
<dbReference type="Proteomes" id="UP000001946">
    <property type="component" value="Chromosome"/>
</dbReference>
<feature type="transmembrane region" description="Helical" evidence="8">
    <location>
        <begin position="299"/>
        <end position="322"/>
    </location>
</feature>
<dbReference type="InterPro" id="IPR004681">
    <property type="entry name" value="TRAP_DctM"/>
</dbReference>
<comment type="subcellular location">
    <subcellularLocation>
        <location evidence="1">Cell inner membrane</location>
        <topology evidence="1">Multi-pass membrane protein</topology>
    </subcellularLocation>
</comment>
<evidence type="ECO:0000256" key="4">
    <source>
        <dbReference type="ARBA" id="ARBA00022519"/>
    </source>
</evidence>
<keyword evidence="6 8" id="KW-1133">Transmembrane helix</keyword>
<name>Q24N59_DESHY</name>
<feature type="transmembrane region" description="Helical" evidence="8">
    <location>
        <begin position="212"/>
        <end position="237"/>
    </location>
</feature>
<dbReference type="STRING" id="138119.DSY4744"/>
<dbReference type="NCBIfam" id="TIGR00786">
    <property type="entry name" value="dctM"/>
    <property type="match status" value="1"/>
</dbReference>
<dbReference type="EMBL" id="AP008230">
    <property type="protein sequence ID" value="BAE86533.1"/>
    <property type="molecule type" value="Genomic_DNA"/>
</dbReference>
<evidence type="ECO:0000256" key="5">
    <source>
        <dbReference type="ARBA" id="ARBA00022692"/>
    </source>
</evidence>
<feature type="transmembrane region" description="Helical" evidence="8">
    <location>
        <begin position="473"/>
        <end position="494"/>
    </location>
</feature>
<dbReference type="InterPro" id="IPR055348">
    <property type="entry name" value="DctQ"/>
</dbReference>
<dbReference type="eggNOG" id="COG1593">
    <property type="taxonomic scope" value="Bacteria"/>
</dbReference>
<keyword evidence="3" id="KW-1003">Cell membrane</keyword>
<keyword evidence="7 8" id="KW-0472">Membrane</keyword>
<keyword evidence="12" id="KW-1185">Reference proteome</keyword>